<name>A0ABQ9EHH1_TEGGR</name>
<gene>
    <name evidence="3" type="ORF">KUTeg_018327</name>
</gene>
<dbReference type="Pfam" id="PF23198">
    <property type="entry name" value="PDE8A_N"/>
    <property type="match status" value="1"/>
</dbReference>
<accession>A0ABQ9EHH1</accession>
<keyword evidence="1" id="KW-0472">Membrane</keyword>
<proteinExistence type="predicted"/>
<reference evidence="3 4" key="1">
    <citation type="submission" date="2022-12" db="EMBL/GenBank/DDBJ databases">
        <title>Chromosome-level genome of Tegillarca granosa.</title>
        <authorList>
            <person name="Kim J."/>
        </authorList>
    </citation>
    <scope>NUCLEOTIDE SEQUENCE [LARGE SCALE GENOMIC DNA]</scope>
    <source>
        <strain evidence="3">Teg-2019</strain>
        <tissue evidence="3">Adductor muscle</tissue>
    </source>
</reference>
<dbReference type="InterPro" id="IPR057304">
    <property type="entry name" value="PDE8-like_REC_N"/>
</dbReference>
<feature type="domain" description="PDE8-like REC N-terminal" evidence="2">
    <location>
        <begin position="100"/>
        <end position="172"/>
    </location>
</feature>
<dbReference type="EMBL" id="JARBDR010000903">
    <property type="protein sequence ID" value="KAJ8304744.1"/>
    <property type="molecule type" value="Genomic_DNA"/>
</dbReference>
<keyword evidence="4" id="KW-1185">Reference proteome</keyword>
<keyword evidence="1" id="KW-1133">Transmembrane helix</keyword>
<organism evidence="3 4">
    <name type="scientific">Tegillarca granosa</name>
    <name type="common">Malaysian cockle</name>
    <name type="synonym">Anadara granosa</name>
    <dbReference type="NCBI Taxonomy" id="220873"/>
    <lineage>
        <taxon>Eukaryota</taxon>
        <taxon>Metazoa</taxon>
        <taxon>Spiralia</taxon>
        <taxon>Lophotrochozoa</taxon>
        <taxon>Mollusca</taxon>
        <taxon>Bivalvia</taxon>
        <taxon>Autobranchia</taxon>
        <taxon>Pteriomorphia</taxon>
        <taxon>Arcoida</taxon>
        <taxon>Arcoidea</taxon>
        <taxon>Arcidae</taxon>
        <taxon>Tegillarca</taxon>
    </lineage>
</organism>
<protein>
    <recommendedName>
        <fullName evidence="2">PDE8-like REC N-terminal domain-containing protein</fullName>
    </recommendedName>
</protein>
<evidence type="ECO:0000313" key="4">
    <source>
        <dbReference type="Proteomes" id="UP001217089"/>
    </source>
</evidence>
<dbReference type="Proteomes" id="UP001217089">
    <property type="component" value="Unassembled WGS sequence"/>
</dbReference>
<keyword evidence="1" id="KW-0812">Transmembrane</keyword>
<sequence>MDLLNSKNCNLHIGLCFDIEETLETENLENNARIEIQSFRRINNTSVAKNEQVTVMTVGYCIMIKNLSISWRNKQNSRNLLYYTASLVLNTDNELIFGPMRLKQKTMSILLVFAKEDAQSDGFWWAADKIGYKCTITHNAEGALECYLDKHHDVVIIDHRNSKHFDAEALCSKKFSGLLLKNARNKTMVHGYFFNVRAFSDLFVHFICLFLFILY</sequence>
<evidence type="ECO:0000313" key="3">
    <source>
        <dbReference type="EMBL" id="KAJ8304744.1"/>
    </source>
</evidence>
<evidence type="ECO:0000259" key="2">
    <source>
        <dbReference type="Pfam" id="PF23198"/>
    </source>
</evidence>
<evidence type="ECO:0000256" key="1">
    <source>
        <dbReference type="SAM" id="Phobius"/>
    </source>
</evidence>
<comment type="caution">
    <text evidence="3">The sequence shown here is derived from an EMBL/GenBank/DDBJ whole genome shotgun (WGS) entry which is preliminary data.</text>
</comment>
<feature type="transmembrane region" description="Helical" evidence="1">
    <location>
        <begin position="194"/>
        <end position="214"/>
    </location>
</feature>